<dbReference type="EMBL" id="ATHL01000100">
    <property type="protein sequence ID" value="EQB11988.1"/>
    <property type="molecule type" value="Genomic_DNA"/>
</dbReference>
<sequence length="601" mass="63990">MGQSPIAHPVSGILTARVLALDEQPALQRDRLTLALRDPQSGRAIKARVNLPVGLRSHAPEVGAVIRFRGRLVPPASPMFPGGYDFARTAWFAGLSATGSVTSDFEVLSAGAGGDWLAQQRLALSRHITSRLAGSAGGIAAALITGDMGAISQDDAQDMRDAGLAHLLSISGLHVSAVIGCVYFVVLRLLALSPALALRVRLPVLAAAAGAAAGLAYTLLSGSQVPTVRSCLAGLLVLAAVALGREALSMRLLAVAAILVLLMWPEAVVGPSFQMSFAAVIVLIALGNAAWAKRLLAPREEAPPLKALRYLAMMLVTGVVIELALMPIGLFHFHRAGVYGSLANVAAIPLTTVIIMPLVATALLLDLVGLGIPVWWAADRGIDVLLSIAHFTATRPAAVSALPAMGAWHFASFVAGGLWLALWTSRIRLLGLLPISAGFIGLLMIPTPDVLISGDGRHVAWLDPMTQRLVTLRKNTSDYALDNMMEAVGTHELPGGTALPGTRCNRDFCHVALRERGEKLHLLIARSRALVPEMQLERACRHTDIVIADRWLPGNCRPKWLKLDRQMLDRTGGVTIHLASRSLRTVSETQGDHGWWPHGKR</sequence>
<dbReference type="Pfam" id="PF03772">
    <property type="entry name" value="Competence"/>
    <property type="match status" value="1"/>
</dbReference>
<dbReference type="Proteomes" id="UP000015527">
    <property type="component" value="Unassembled WGS sequence"/>
</dbReference>
<feature type="transmembrane region" description="Helical" evidence="6">
    <location>
        <begin position="164"/>
        <end position="190"/>
    </location>
</feature>
<protein>
    <recommendedName>
        <fullName evidence="7">ComEC/Rec2-related protein domain-containing protein</fullName>
    </recommendedName>
</protein>
<keyword evidence="4 6" id="KW-1133">Transmembrane helix</keyword>
<dbReference type="AlphaFoldDB" id="T0HIL4"/>
<evidence type="ECO:0000259" key="7">
    <source>
        <dbReference type="Pfam" id="PF03772"/>
    </source>
</evidence>
<accession>T0HIL4</accession>
<dbReference type="InterPro" id="IPR052159">
    <property type="entry name" value="Competence_DNA_uptake"/>
</dbReference>
<feature type="transmembrane region" description="Helical" evidence="6">
    <location>
        <begin position="311"/>
        <end position="333"/>
    </location>
</feature>
<comment type="subcellular location">
    <subcellularLocation>
        <location evidence="1">Cell membrane</location>
        <topology evidence="1">Multi-pass membrane protein</topology>
    </subcellularLocation>
</comment>
<evidence type="ECO:0000256" key="5">
    <source>
        <dbReference type="ARBA" id="ARBA00023136"/>
    </source>
</evidence>
<feature type="domain" description="ComEC/Rec2-related protein" evidence="7">
    <location>
        <begin position="143"/>
        <end position="425"/>
    </location>
</feature>
<dbReference type="PANTHER" id="PTHR30619:SF1">
    <property type="entry name" value="RECOMBINATION PROTEIN 2"/>
    <property type="match status" value="1"/>
</dbReference>
<feature type="transmembrane region" description="Helical" evidence="6">
    <location>
        <begin position="273"/>
        <end position="291"/>
    </location>
</feature>
<evidence type="ECO:0000256" key="6">
    <source>
        <dbReference type="SAM" id="Phobius"/>
    </source>
</evidence>
<dbReference type="GO" id="GO:0005886">
    <property type="term" value="C:plasma membrane"/>
    <property type="evidence" value="ECO:0007669"/>
    <property type="project" value="UniProtKB-SubCell"/>
</dbReference>
<keyword evidence="5 6" id="KW-0472">Membrane</keyword>
<feature type="transmembrane region" description="Helical" evidence="6">
    <location>
        <begin position="250"/>
        <end position="267"/>
    </location>
</feature>
<dbReference type="NCBIfam" id="TIGR00360">
    <property type="entry name" value="ComEC_N-term"/>
    <property type="match status" value="1"/>
</dbReference>
<feature type="transmembrane region" description="Helical" evidence="6">
    <location>
        <begin position="427"/>
        <end position="445"/>
    </location>
</feature>
<evidence type="ECO:0000256" key="2">
    <source>
        <dbReference type="ARBA" id="ARBA00022475"/>
    </source>
</evidence>
<evidence type="ECO:0000256" key="3">
    <source>
        <dbReference type="ARBA" id="ARBA00022692"/>
    </source>
</evidence>
<evidence type="ECO:0000313" key="8">
    <source>
        <dbReference type="EMBL" id="EQB11988.1"/>
    </source>
</evidence>
<dbReference type="eggNOG" id="COG0658">
    <property type="taxonomic scope" value="Bacteria"/>
</dbReference>
<evidence type="ECO:0000313" key="9">
    <source>
        <dbReference type="Proteomes" id="UP000015527"/>
    </source>
</evidence>
<name>T0HIL4_9SPHN</name>
<reference evidence="8 9" key="1">
    <citation type="journal article" date="2013" name="Genome Announc.">
        <title>Genome Sequence of Novosphingobium lindaniclasticum LE124T, Isolated from a Hexachlorocyclohexane Dumpsite.</title>
        <authorList>
            <person name="Saxena A."/>
            <person name="Nayyar N."/>
            <person name="Sangwan N."/>
            <person name="Kumari R."/>
            <person name="Khurana J.P."/>
            <person name="Lal R."/>
        </authorList>
    </citation>
    <scope>NUCLEOTIDE SEQUENCE [LARGE SCALE GENOMIC DNA]</scope>
    <source>
        <strain evidence="8 9">LE124</strain>
    </source>
</reference>
<dbReference type="PATRIC" id="fig|1096930.3.peg.3131"/>
<comment type="caution">
    <text evidence="8">The sequence shown here is derived from an EMBL/GenBank/DDBJ whole genome shotgun (WGS) entry which is preliminary data.</text>
</comment>
<dbReference type="InterPro" id="IPR004477">
    <property type="entry name" value="ComEC_N"/>
</dbReference>
<feature type="transmembrane region" description="Helical" evidence="6">
    <location>
        <begin position="397"/>
        <end position="421"/>
    </location>
</feature>
<keyword evidence="9" id="KW-1185">Reference proteome</keyword>
<feature type="transmembrane region" description="Helical" evidence="6">
    <location>
        <begin position="132"/>
        <end position="152"/>
    </location>
</feature>
<dbReference type="PANTHER" id="PTHR30619">
    <property type="entry name" value="DNA INTERNALIZATION/COMPETENCE PROTEIN COMEC/REC2"/>
    <property type="match status" value="1"/>
</dbReference>
<keyword evidence="2" id="KW-1003">Cell membrane</keyword>
<gene>
    <name evidence="8" type="ORF">L284_15760</name>
</gene>
<evidence type="ECO:0000256" key="4">
    <source>
        <dbReference type="ARBA" id="ARBA00022989"/>
    </source>
</evidence>
<proteinExistence type="predicted"/>
<feature type="transmembrane region" description="Helical" evidence="6">
    <location>
        <begin position="202"/>
        <end position="220"/>
    </location>
</feature>
<keyword evidence="3 6" id="KW-0812">Transmembrane</keyword>
<evidence type="ECO:0000256" key="1">
    <source>
        <dbReference type="ARBA" id="ARBA00004651"/>
    </source>
</evidence>
<organism evidence="8 9">
    <name type="scientific">Novosphingobium lindaniclasticum LE124</name>
    <dbReference type="NCBI Taxonomy" id="1096930"/>
    <lineage>
        <taxon>Bacteria</taxon>
        <taxon>Pseudomonadati</taxon>
        <taxon>Pseudomonadota</taxon>
        <taxon>Alphaproteobacteria</taxon>
        <taxon>Sphingomonadales</taxon>
        <taxon>Sphingomonadaceae</taxon>
        <taxon>Novosphingobium</taxon>
    </lineage>
</organism>